<keyword evidence="4" id="KW-0233">DNA recombination</keyword>
<sequence>MLREYMYTTIKTLFDKGYNKTQIANMLGIDRRTVRNVLKRIENGEEIKRKPVPSILDPYKEIINTKINQELSAKRIFQDIASEYVYTGSYDTVKKYVRVYKQSHTKVYMVNNTLPGEEDQVDFGYIGKIPAPTGNLKKA</sequence>
<dbReference type="Pfam" id="PF13551">
    <property type="entry name" value="HTH_29"/>
    <property type="match status" value="1"/>
</dbReference>
<gene>
    <name evidence="6" type="ORF">G3A45_05740</name>
</gene>
<evidence type="ECO:0000256" key="4">
    <source>
        <dbReference type="ARBA" id="ARBA00023172"/>
    </source>
</evidence>
<dbReference type="Proteomes" id="UP000464452">
    <property type="component" value="Chromosome"/>
</dbReference>
<evidence type="ECO:0000256" key="3">
    <source>
        <dbReference type="ARBA" id="ARBA00023125"/>
    </source>
</evidence>
<dbReference type="RefSeq" id="WP_163234806.1">
    <property type="nucleotide sequence ID" value="NZ_CP048617.1"/>
</dbReference>
<evidence type="ECO:0000256" key="2">
    <source>
        <dbReference type="ARBA" id="ARBA00022578"/>
    </source>
</evidence>
<dbReference type="GO" id="GO:0003677">
    <property type="term" value="F:DNA binding"/>
    <property type="evidence" value="ECO:0007669"/>
    <property type="project" value="UniProtKB-KW"/>
</dbReference>
<dbReference type="EMBL" id="CP048617">
    <property type="protein sequence ID" value="QIB26842.1"/>
    <property type="molecule type" value="Genomic_DNA"/>
</dbReference>
<name>A0A6P1YD59_9FIRM</name>
<keyword evidence="3" id="KW-0238">DNA-binding</keyword>
<dbReference type="PANTHER" id="PTHR35004">
    <property type="entry name" value="TRANSPOSASE RV3428C-RELATED"/>
    <property type="match status" value="1"/>
</dbReference>
<evidence type="ECO:0000256" key="1">
    <source>
        <dbReference type="ARBA" id="ARBA00009277"/>
    </source>
</evidence>
<dbReference type="GO" id="GO:0032196">
    <property type="term" value="P:transposition"/>
    <property type="evidence" value="ECO:0007669"/>
    <property type="project" value="UniProtKB-KW"/>
</dbReference>
<dbReference type="GO" id="GO:0006310">
    <property type="term" value="P:DNA recombination"/>
    <property type="evidence" value="ECO:0007669"/>
    <property type="project" value="UniProtKB-KW"/>
</dbReference>
<keyword evidence="2" id="KW-0815">Transposition</keyword>
<dbReference type="KEGG" id="cazo:G3A45_05740"/>
<proteinExistence type="inferred from homology"/>
<feature type="domain" description="HTH IS21-type" evidence="5">
    <location>
        <begin position="5"/>
        <end position="67"/>
    </location>
</feature>
<dbReference type="AlphaFoldDB" id="A0A6P1YD59"/>
<dbReference type="InterPro" id="IPR017894">
    <property type="entry name" value="HTH_IS21_transposase_type"/>
</dbReference>
<dbReference type="SUPFAM" id="SSF46689">
    <property type="entry name" value="Homeodomain-like"/>
    <property type="match status" value="1"/>
</dbReference>
<accession>A0A6P1YD59</accession>
<evidence type="ECO:0000313" key="7">
    <source>
        <dbReference type="Proteomes" id="UP000464452"/>
    </source>
</evidence>
<dbReference type="PROSITE" id="PS50531">
    <property type="entry name" value="HTH_IS21"/>
    <property type="match status" value="1"/>
</dbReference>
<dbReference type="InterPro" id="IPR009057">
    <property type="entry name" value="Homeodomain-like_sf"/>
</dbReference>
<dbReference type="Gene3D" id="1.10.10.60">
    <property type="entry name" value="Homeodomain-like"/>
    <property type="match status" value="1"/>
</dbReference>
<reference evidence="6 7" key="1">
    <citation type="submission" date="2020-02" db="EMBL/GenBank/DDBJ databases">
        <title>Thermophilic hydrogen producing bacteria, Caloranaerobacter azorensis.</title>
        <authorList>
            <person name="Baek K."/>
        </authorList>
    </citation>
    <scope>NUCLEOTIDE SEQUENCE [LARGE SCALE GENOMIC DNA]</scope>
    <source>
        <strain evidence="6 7">T3-1</strain>
    </source>
</reference>
<evidence type="ECO:0000313" key="6">
    <source>
        <dbReference type="EMBL" id="QIB26842.1"/>
    </source>
</evidence>
<comment type="similarity">
    <text evidence="1">Belongs to the transposase IS21/IS408/IS1162 family.</text>
</comment>
<dbReference type="PANTHER" id="PTHR35004:SF6">
    <property type="entry name" value="TRANSPOSASE"/>
    <property type="match status" value="1"/>
</dbReference>
<organism evidence="6 7">
    <name type="scientific">Caloranaerobacter azorensis</name>
    <dbReference type="NCBI Taxonomy" id="116090"/>
    <lineage>
        <taxon>Bacteria</taxon>
        <taxon>Bacillati</taxon>
        <taxon>Bacillota</taxon>
        <taxon>Tissierellia</taxon>
        <taxon>Tissierellales</taxon>
        <taxon>Thermohalobacteraceae</taxon>
        <taxon>Caloranaerobacter</taxon>
    </lineage>
</organism>
<evidence type="ECO:0000259" key="5">
    <source>
        <dbReference type="PROSITE" id="PS50531"/>
    </source>
</evidence>
<protein>
    <submittedName>
        <fullName evidence="6">Helix-turn-helix domain-containing protein</fullName>
    </submittedName>
</protein>